<comment type="subcellular location">
    <subcellularLocation>
        <location evidence="10">Cell membrane</location>
        <topology evidence="10">Multi-pass membrane protein</topology>
    </subcellularLocation>
    <subcellularLocation>
        <location evidence="1">Membrane</location>
        <topology evidence="1">Multi-pass membrane protein</topology>
    </subcellularLocation>
</comment>
<dbReference type="Pfam" id="PF01925">
    <property type="entry name" value="TauE"/>
    <property type="match status" value="1"/>
</dbReference>
<dbReference type="OrthoDB" id="45564at2"/>
<dbReference type="InterPro" id="IPR028161">
    <property type="entry name" value="Met8-like"/>
</dbReference>
<keyword evidence="13" id="KW-1185">Reference proteome</keyword>
<evidence type="ECO:0000313" key="12">
    <source>
        <dbReference type="EMBL" id="RFM29420.1"/>
    </source>
</evidence>
<dbReference type="Gene3D" id="3.40.50.720">
    <property type="entry name" value="NAD(P)-binding Rossmann-like Domain"/>
    <property type="match status" value="1"/>
</dbReference>
<reference evidence="12 13" key="1">
    <citation type="submission" date="2018-08" db="EMBL/GenBank/DDBJ databases">
        <title>Chitinophagaceae sp. K23C18032701, a novel bacterium isolated from forest soil.</title>
        <authorList>
            <person name="Wang C."/>
        </authorList>
    </citation>
    <scope>NUCLEOTIDE SEQUENCE [LARGE SCALE GENOMIC DNA]</scope>
    <source>
        <strain evidence="12 13">K23C18032701</strain>
    </source>
</reference>
<keyword evidence="4 10" id="KW-1133">Transmembrane helix</keyword>
<gene>
    <name evidence="12" type="ORF">DXN05_00065</name>
</gene>
<dbReference type="GO" id="GO:0043115">
    <property type="term" value="F:precorrin-2 dehydrogenase activity"/>
    <property type="evidence" value="ECO:0007669"/>
    <property type="project" value="UniProtKB-EC"/>
</dbReference>
<keyword evidence="8" id="KW-0627">Porphyrin biosynthesis</keyword>
<keyword evidence="10" id="KW-1003">Cell membrane</keyword>
<feature type="transmembrane region" description="Helical" evidence="10">
    <location>
        <begin position="234"/>
        <end position="255"/>
    </location>
</feature>
<dbReference type="InterPro" id="IPR036291">
    <property type="entry name" value="NAD(P)-bd_dom_sf"/>
</dbReference>
<evidence type="ECO:0000256" key="4">
    <source>
        <dbReference type="ARBA" id="ARBA00022989"/>
    </source>
</evidence>
<evidence type="ECO:0000256" key="6">
    <source>
        <dbReference type="ARBA" id="ARBA00023027"/>
    </source>
</evidence>
<evidence type="ECO:0000256" key="9">
    <source>
        <dbReference type="ARBA" id="ARBA00047561"/>
    </source>
</evidence>
<dbReference type="GO" id="GO:0005886">
    <property type="term" value="C:plasma membrane"/>
    <property type="evidence" value="ECO:0007669"/>
    <property type="project" value="UniProtKB-SubCell"/>
</dbReference>
<comment type="catalytic activity">
    <reaction evidence="9">
        <text>precorrin-2 + NAD(+) = sirohydrochlorin + NADH + 2 H(+)</text>
        <dbReference type="Rhea" id="RHEA:15613"/>
        <dbReference type="ChEBI" id="CHEBI:15378"/>
        <dbReference type="ChEBI" id="CHEBI:57540"/>
        <dbReference type="ChEBI" id="CHEBI:57945"/>
        <dbReference type="ChEBI" id="CHEBI:58351"/>
        <dbReference type="ChEBI" id="CHEBI:58827"/>
        <dbReference type="EC" id="1.3.1.76"/>
    </reaction>
</comment>
<dbReference type="EMBL" id="QTJU01000001">
    <property type="protein sequence ID" value="RFM29420.1"/>
    <property type="molecule type" value="Genomic_DNA"/>
</dbReference>
<sequence length="518" mass="56026">MITNQQVIPTETQAENNGQNNPLFPVFLKLEQLHVLLVGAGNVGLEKLHALLHNAPQTRITIVAGRVLNELRVFAADYPAVHIIERDFEPADLEGKDVVVIAIDNSETSAVIRRLAKDKRLLANVADTPELCDFYLGSIVQKGDLKIAISTNGKSPTAAKRLREVLNDALPAQLNDVINNLHTIRQRLNGDFQHKVQQLNDITKVLVETPAAVTEAPAAALKQPPHKPPLWIRIVRVCVFAVICMIVGAVIFSYIPAAWILNAKVYVARYGGDNFLWMLGAGFLAQLVDGAMGMGYGVLSTTLLMSAGVRLASISSSVHMAEMFSVGATGISHYRYGNVNKKLLKALAIPGAIGAICGAVVISTIGDKYAHWLRPLVSVYTFYLGFRIIAKAFAKRKKQKKITRVGPVAMLGGFLDAFGGGWGPLVTSTLISRGRNPQYTIGTSTLTKFFTSIASTTTFIVIMHETPVQVIAGLILGGLIAAPIAAKLVGKLPLKTMFICVGTLVIICSLRILFKAFF</sequence>
<feature type="transmembrane region" description="Helical" evidence="10">
    <location>
        <begin position="372"/>
        <end position="390"/>
    </location>
</feature>
<comment type="caution">
    <text evidence="12">The sequence shown here is derived from an EMBL/GenBank/DDBJ whole genome shotgun (WGS) entry which is preliminary data.</text>
</comment>
<evidence type="ECO:0000256" key="7">
    <source>
        <dbReference type="ARBA" id="ARBA00023136"/>
    </source>
</evidence>
<name>A0A3E1NNC2_9BACT</name>
<accession>A0A3E1NNC2</accession>
<keyword evidence="7 10" id="KW-0472">Membrane</keyword>
<comment type="similarity">
    <text evidence="10">Belongs to the 4-toluene sulfonate uptake permease (TSUP) (TC 2.A.102) family.</text>
</comment>
<dbReference type="UniPathway" id="UPA00262">
    <property type="reaction ID" value="UER00222"/>
</dbReference>
<evidence type="ECO:0000256" key="5">
    <source>
        <dbReference type="ARBA" id="ARBA00023002"/>
    </source>
</evidence>
<feature type="transmembrane region" description="Helical" evidence="10">
    <location>
        <begin position="445"/>
        <end position="463"/>
    </location>
</feature>
<dbReference type="InterPro" id="IPR002781">
    <property type="entry name" value="TM_pro_TauE-like"/>
</dbReference>
<dbReference type="Gene3D" id="3.30.160.110">
    <property type="entry name" value="Siroheme synthase, domain 2"/>
    <property type="match status" value="1"/>
</dbReference>
<dbReference type="SUPFAM" id="SSF51735">
    <property type="entry name" value="NAD(P)-binding Rossmann-fold domains"/>
    <property type="match status" value="1"/>
</dbReference>
<dbReference type="InterPro" id="IPR006367">
    <property type="entry name" value="Sirohaem_synthase_N"/>
</dbReference>
<dbReference type="PANTHER" id="PTHR35330:SF1">
    <property type="entry name" value="SIROHEME BIOSYNTHESIS PROTEIN MET8"/>
    <property type="match status" value="1"/>
</dbReference>
<keyword evidence="3 10" id="KW-0812">Transmembrane</keyword>
<feature type="transmembrane region" description="Helical" evidence="10">
    <location>
        <begin position="470"/>
        <end position="490"/>
    </location>
</feature>
<feature type="transmembrane region" description="Helical" evidence="10">
    <location>
        <begin position="496"/>
        <end position="514"/>
    </location>
</feature>
<organism evidence="12 13">
    <name type="scientific">Deminuibacter soli</name>
    <dbReference type="NCBI Taxonomy" id="2291815"/>
    <lineage>
        <taxon>Bacteria</taxon>
        <taxon>Pseudomonadati</taxon>
        <taxon>Bacteroidota</taxon>
        <taxon>Chitinophagia</taxon>
        <taxon>Chitinophagales</taxon>
        <taxon>Chitinophagaceae</taxon>
        <taxon>Deminuibacter</taxon>
    </lineage>
</organism>
<feature type="domain" description="Siroheme synthase central" evidence="11">
    <location>
        <begin position="143"/>
        <end position="164"/>
    </location>
</feature>
<evidence type="ECO:0000259" key="11">
    <source>
        <dbReference type="Pfam" id="PF14824"/>
    </source>
</evidence>
<feature type="transmembrane region" description="Helical" evidence="10">
    <location>
        <begin position="275"/>
        <end position="299"/>
    </location>
</feature>
<evidence type="ECO:0000313" key="13">
    <source>
        <dbReference type="Proteomes" id="UP000261284"/>
    </source>
</evidence>
<evidence type="ECO:0000256" key="1">
    <source>
        <dbReference type="ARBA" id="ARBA00004141"/>
    </source>
</evidence>
<dbReference type="GO" id="GO:0004325">
    <property type="term" value="F:ferrochelatase activity"/>
    <property type="evidence" value="ECO:0007669"/>
    <property type="project" value="InterPro"/>
</dbReference>
<dbReference type="PANTHER" id="PTHR35330">
    <property type="entry name" value="SIROHEME BIOSYNTHESIS PROTEIN MET8"/>
    <property type="match status" value="1"/>
</dbReference>
<evidence type="ECO:0000256" key="10">
    <source>
        <dbReference type="RuleBase" id="RU363041"/>
    </source>
</evidence>
<feature type="transmembrane region" description="Helical" evidence="10">
    <location>
        <begin position="343"/>
        <end position="366"/>
    </location>
</feature>
<protein>
    <recommendedName>
        <fullName evidence="10">Probable membrane transporter protein</fullName>
    </recommendedName>
</protein>
<evidence type="ECO:0000256" key="8">
    <source>
        <dbReference type="ARBA" id="ARBA00023244"/>
    </source>
</evidence>
<dbReference type="AlphaFoldDB" id="A0A3E1NNC2"/>
<keyword evidence="5" id="KW-0560">Oxidoreductase</keyword>
<dbReference type="Pfam" id="PF14824">
    <property type="entry name" value="Sirohm_synth_M"/>
    <property type="match status" value="1"/>
</dbReference>
<evidence type="ECO:0000256" key="3">
    <source>
        <dbReference type="ARBA" id="ARBA00022692"/>
    </source>
</evidence>
<dbReference type="SUPFAM" id="SSF75615">
    <property type="entry name" value="Siroheme synthase middle domains-like"/>
    <property type="match status" value="1"/>
</dbReference>
<proteinExistence type="inferred from homology"/>
<dbReference type="NCBIfam" id="TIGR01470">
    <property type="entry name" value="cysG_Nterm"/>
    <property type="match status" value="1"/>
</dbReference>
<evidence type="ECO:0000256" key="2">
    <source>
        <dbReference type="ARBA" id="ARBA00005010"/>
    </source>
</evidence>
<dbReference type="RefSeq" id="WP_116845178.1">
    <property type="nucleotide sequence ID" value="NZ_QTJU01000001.1"/>
</dbReference>
<dbReference type="GO" id="GO:0019354">
    <property type="term" value="P:siroheme biosynthetic process"/>
    <property type="evidence" value="ECO:0007669"/>
    <property type="project" value="UniProtKB-UniPathway"/>
</dbReference>
<dbReference type="InterPro" id="IPR028281">
    <property type="entry name" value="Sirohaem_synthase_central"/>
</dbReference>
<keyword evidence="6" id="KW-0520">NAD</keyword>
<dbReference type="Proteomes" id="UP000261284">
    <property type="component" value="Unassembled WGS sequence"/>
</dbReference>
<dbReference type="Pfam" id="PF13241">
    <property type="entry name" value="NAD_binding_7"/>
    <property type="match status" value="1"/>
</dbReference>
<comment type="pathway">
    <text evidence="2">Porphyrin-containing compound metabolism; siroheme biosynthesis; sirohydrochlorin from precorrin-2: step 1/1.</text>
</comment>